<proteinExistence type="inferred from homology"/>
<keyword evidence="5" id="KW-0143">Chaperone</keyword>
<organism evidence="7 8">
    <name type="scientific">Desulforudis audaxviator (strain MP104C)</name>
    <dbReference type="NCBI Taxonomy" id="477974"/>
    <lineage>
        <taxon>Bacteria</taxon>
        <taxon>Bacillati</taxon>
        <taxon>Bacillota</taxon>
        <taxon>Clostridia</taxon>
        <taxon>Thermoanaerobacterales</taxon>
        <taxon>Candidatus Desulforudaceae</taxon>
        <taxon>Candidatus Desulforudis</taxon>
    </lineage>
</organism>
<keyword evidence="4 6" id="KW-1005">Bacterial flagellum biogenesis</keyword>
<dbReference type="eggNOG" id="COG1516">
    <property type="taxonomic scope" value="Bacteria"/>
</dbReference>
<evidence type="ECO:0000313" key="8">
    <source>
        <dbReference type="Proteomes" id="UP000008544"/>
    </source>
</evidence>
<keyword evidence="7" id="KW-0969">Cilium</keyword>
<evidence type="ECO:0000256" key="3">
    <source>
        <dbReference type="ARBA" id="ARBA00022490"/>
    </source>
</evidence>
<evidence type="ECO:0000256" key="5">
    <source>
        <dbReference type="ARBA" id="ARBA00023186"/>
    </source>
</evidence>
<dbReference type="PIRSF" id="PIRSF039090">
    <property type="entry name" value="Flis"/>
    <property type="match status" value="1"/>
</dbReference>
<keyword evidence="3 6" id="KW-0963">Cytoplasm</keyword>
<keyword evidence="8" id="KW-1185">Reference proteome</keyword>
<dbReference type="EMBL" id="CP000860">
    <property type="protein sequence ID" value="ACA60280.1"/>
    <property type="molecule type" value="Genomic_DNA"/>
</dbReference>
<dbReference type="InterPro" id="IPR003713">
    <property type="entry name" value="FliS"/>
</dbReference>
<dbReference type="CDD" id="cd16098">
    <property type="entry name" value="FliS"/>
    <property type="match status" value="1"/>
</dbReference>
<dbReference type="PANTHER" id="PTHR34773">
    <property type="entry name" value="FLAGELLAR SECRETION CHAPERONE FLIS"/>
    <property type="match status" value="1"/>
</dbReference>
<gene>
    <name evidence="7" type="ordered locus">Daud_1784</name>
</gene>
<dbReference type="Gene3D" id="1.20.120.340">
    <property type="entry name" value="Flagellar protein FliS"/>
    <property type="match status" value="1"/>
</dbReference>
<dbReference type="RefSeq" id="WP_012302859.1">
    <property type="nucleotide sequence ID" value="NC_010424.1"/>
</dbReference>
<dbReference type="NCBIfam" id="TIGR00208">
    <property type="entry name" value="fliS"/>
    <property type="match status" value="1"/>
</dbReference>
<reference evidence="7 8" key="2">
    <citation type="journal article" date="2008" name="Science">
        <title>Environmental genomics reveals a single-species ecosystem deep within Earth.</title>
        <authorList>
            <person name="Chivian D."/>
            <person name="Brodie E.L."/>
            <person name="Alm E.J."/>
            <person name="Culley D.E."/>
            <person name="Dehal P.S."/>
            <person name="Desantis T.Z."/>
            <person name="Gihring T.M."/>
            <person name="Lapidus A."/>
            <person name="Lin L.H."/>
            <person name="Lowry S.R."/>
            <person name="Moser D.P."/>
            <person name="Richardson P.M."/>
            <person name="Southam G."/>
            <person name="Wanger G."/>
            <person name="Pratt L.M."/>
            <person name="Andersen G.L."/>
            <person name="Hazen T.C."/>
            <person name="Brockman F.J."/>
            <person name="Arkin A.P."/>
            <person name="Onstott T.C."/>
        </authorList>
    </citation>
    <scope>NUCLEOTIDE SEQUENCE [LARGE SCALE GENOMIC DNA]</scope>
    <source>
        <strain evidence="7 8">MP104C</strain>
    </source>
</reference>
<dbReference type="InterPro" id="IPR036584">
    <property type="entry name" value="FliS_sf"/>
</dbReference>
<protein>
    <recommendedName>
        <fullName evidence="6">Flagellar secretion chaperone FliS</fullName>
    </recommendedName>
</protein>
<dbReference type="GO" id="GO:0005829">
    <property type="term" value="C:cytosol"/>
    <property type="evidence" value="ECO:0007669"/>
    <property type="project" value="UniProtKB-SubCell"/>
</dbReference>
<comment type="similarity">
    <text evidence="2 6">Belongs to the FliS family.</text>
</comment>
<evidence type="ECO:0000256" key="6">
    <source>
        <dbReference type="PIRNR" id="PIRNR039090"/>
    </source>
</evidence>
<dbReference type="STRING" id="477974.Daud_1784"/>
<keyword evidence="7" id="KW-0966">Cell projection</keyword>
<evidence type="ECO:0000256" key="2">
    <source>
        <dbReference type="ARBA" id="ARBA00008787"/>
    </source>
</evidence>
<dbReference type="GO" id="GO:0044780">
    <property type="term" value="P:bacterial-type flagellum assembly"/>
    <property type="evidence" value="ECO:0007669"/>
    <property type="project" value="InterPro"/>
</dbReference>
<evidence type="ECO:0000256" key="1">
    <source>
        <dbReference type="ARBA" id="ARBA00004514"/>
    </source>
</evidence>
<reference evidence="8" key="1">
    <citation type="submission" date="2007-10" db="EMBL/GenBank/DDBJ databases">
        <title>Complete sequence of chromosome of Desulforudis audaxviator MP104C.</title>
        <authorList>
            <person name="Copeland A."/>
            <person name="Lucas S."/>
            <person name="Lapidus A."/>
            <person name="Barry K."/>
            <person name="Glavina del Rio T."/>
            <person name="Dalin E."/>
            <person name="Tice H."/>
            <person name="Bruce D."/>
            <person name="Pitluck S."/>
            <person name="Lowry S.R."/>
            <person name="Larimer F."/>
            <person name="Land M.L."/>
            <person name="Hauser L."/>
            <person name="Kyrpides N."/>
            <person name="Ivanova N.N."/>
            <person name="Richardson P."/>
        </authorList>
    </citation>
    <scope>NUCLEOTIDE SEQUENCE [LARGE SCALE GENOMIC DNA]</scope>
    <source>
        <strain evidence="8">MP104C</strain>
    </source>
</reference>
<evidence type="ECO:0000256" key="4">
    <source>
        <dbReference type="ARBA" id="ARBA00022795"/>
    </source>
</evidence>
<comment type="subcellular location">
    <subcellularLocation>
        <location evidence="1 6">Cytoplasm</location>
        <location evidence="1 6">Cytosol</location>
    </subcellularLocation>
</comment>
<accession>B1I5H2</accession>
<dbReference type="Pfam" id="PF02561">
    <property type="entry name" value="FliS"/>
    <property type="match status" value="1"/>
</dbReference>
<sequence length="134" mass="15267">MAVTNPFAHYQQNAVLNAGPGQLVLMLFNGILRFVKQADLALENGDLPRAHNALVRAQDIVSYLRETLNTDFKIGQDLDALYDYIYNRLVQANLKKEREMLAEVDRMVRELKEAWSQALKPRSAPEQEPAKREG</sequence>
<dbReference type="OrthoDB" id="1524959at2"/>
<dbReference type="HOGENOM" id="CLU_080373_3_2_9"/>
<dbReference type="AlphaFoldDB" id="B1I5H2"/>
<dbReference type="Proteomes" id="UP000008544">
    <property type="component" value="Chromosome"/>
</dbReference>
<dbReference type="GO" id="GO:0071973">
    <property type="term" value="P:bacterial-type flagellum-dependent cell motility"/>
    <property type="evidence" value="ECO:0007669"/>
    <property type="project" value="TreeGrafter"/>
</dbReference>
<evidence type="ECO:0000313" key="7">
    <source>
        <dbReference type="EMBL" id="ACA60280.1"/>
    </source>
</evidence>
<keyword evidence="7" id="KW-0282">Flagellum</keyword>
<name>B1I5H2_DESAP</name>
<dbReference type="KEGG" id="dau:Daud_1784"/>
<dbReference type="SUPFAM" id="SSF101116">
    <property type="entry name" value="Flagellar export chaperone FliS"/>
    <property type="match status" value="1"/>
</dbReference>
<dbReference type="PANTHER" id="PTHR34773:SF1">
    <property type="entry name" value="FLAGELLAR SECRETION CHAPERONE FLIS"/>
    <property type="match status" value="1"/>
</dbReference>